<accession>A0A328AFN4</accession>
<name>A0A328AFN4_9CAUL</name>
<dbReference type="PANTHER" id="PTHR43877:SF1">
    <property type="entry name" value="ACETYLTRANSFERASE"/>
    <property type="match status" value="1"/>
</dbReference>
<dbReference type="OrthoDB" id="9799154at2"/>
<dbReference type="RefSeq" id="WP_111527211.1">
    <property type="nucleotide sequence ID" value="NZ_JBHRSG010000001.1"/>
</dbReference>
<keyword evidence="2" id="KW-0012">Acyltransferase</keyword>
<proteinExistence type="predicted"/>
<protein>
    <submittedName>
        <fullName evidence="4">GNAT family N-acetyltransferase</fullName>
    </submittedName>
</protein>
<dbReference type="GO" id="GO:0016747">
    <property type="term" value="F:acyltransferase activity, transferring groups other than amino-acyl groups"/>
    <property type="evidence" value="ECO:0007669"/>
    <property type="project" value="InterPro"/>
</dbReference>
<feature type="domain" description="N-acetyltransferase" evidence="3">
    <location>
        <begin position="11"/>
        <end position="174"/>
    </location>
</feature>
<dbReference type="AlphaFoldDB" id="A0A328AFN4"/>
<organism evidence="4 5">
    <name type="scientific">Phenylobacterium soli</name>
    <dbReference type="NCBI Taxonomy" id="2170551"/>
    <lineage>
        <taxon>Bacteria</taxon>
        <taxon>Pseudomonadati</taxon>
        <taxon>Pseudomonadota</taxon>
        <taxon>Alphaproteobacteria</taxon>
        <taxon>Caulobacterales</taxon>
        <taxon>Caulobacteraceae</taxon>
        <taxon>Phenylobacterium</taxon>
    </lineage>
</organism>
<evidence type="ECO:0000313" key="4">
    <source>
        <dbReference type="EMBL" id="RAK53459.1"/>
    </source>
</evidence>
<dbReference type="CDD" id="cd04301">
    <property type="entry name" value="NAT_SF"/>
    <property type="match status" value="1"/>
</dbReference>
<reference evidence="5" key="1">
    <citation type="submission" date="2018-05" db="EMBL/GenBank/DDBJ databases">
        <authorList>
            <person name="Li X."/>
        </authorList>
    </citation>
    <scope>NUCLEOTIDE SEQUENCE [LARGE SCALE GENOMIC DNA]</scope>
    <source>
        <strain evidence="5">LX32</strain>
    </source>
</reference>
<keyword evidence="5" id="KW-1185">Reference proteome</keyword>
<dbReference type="Proteomes" id="UP000249254">
    <property type="component" value="Unassembled WGS sequence"/>
</dbReference>
<gene>
    <name evidence="4" type="ORF">DJ017_02415</name>
</gene>
<comment type="caution">
    <text evidence="4">The sequence shown here is derived from an EMBL/GenBank/DDBJ whole genome shotgun (WGS) entry which is preliminary data.</text>
</comment>
<dbReference type="EMBL" id="QFYQ01000001">
    <property type="protein sequence ID" value="RAK53459.1"/>
    <property type="molecule type" value="Genomic_DNA"/>
</dbReference>
<sequence>MSQSRGASVSHLVLPAGPADAEALAHVHVRAWRETYRGMLPDAYLARMSEADYARRFRRALTHPGPHEVTLAAVAREGLVGYAQGGPSRARIEGEAEIATLYLLPEVQGLGLGRRLLVGAARALAAQGARSLMISVLRDNLRARGFYEHLGGAAEPPRPERGPGGALLHEVAYRWPDISTVI</sequence>
<evidence type="ECO:0000256" key="1">
    <source>
        <dbReference type="ARBA" id="ARBA00022679"/>
    </source>
</evidence>
<dbReference type="InterPro" id="IPR050832">
    <property type="entry name" value="Bact_Acetyltransf"/>
</dbReference>
<evidence type="ECO:0000256" key="2">
    <source>
        <dbReference type="ARBA" id="ARBA00023315"/>
    </source>
</evidence>
<evidence type="ECO:0000259" key="3">
    <source>
        <dbReference type="PROSITE" id="PS51186"/>
    </source>
</evidence>
<dbReference type="SUPFAM" id="SSF55729">
    <property type="entry name" value="Acyl-CoA N-acyltransferases (Nat)"/>
    <property type="match status" value="1"/>
</dbReference>
<evidence type="ECO:0000313" key="5">
    <source>
        <dbReference type="Proteomes" id="UP000249254"/>
    </source>
</evidence>
<dbReference type="InterPro" id="IPR016181">
    <property type="entry name" value="Acyl_CoA_acyltransferase"/>
</dbReference>
<keyword evidence="1 4" id="KW-0808">Transferase</keyword>
<dbReference type="Pfam" id="PF00583">
    <property type="entry name" value="Acetyltransf_1"/>
    <property type="match status" value="1"/>
</dbReference>
<dbReference type="Gene3D" id="3.40.630.30">
    <property type="match status" value="1"/>
</dbReference>
<dbReference type="InterPro" id="IPR000182">
    <property type="entry name" value="GNAT_dom"/>
</dbReference>
<dbReference type="PROSITE" id="PS51186">
    <property type="entry name" value="GNAT"/>
    <property type="match status" value="1"/>
</dbReference>
<dbReference type="PANTHER" id="PTHR43877">
    <property type="entry name" value="AMINOALKYLPHOSPHONATE N-ACETYLTRANSFERASE-RELATED-RELATED"/>
    <property type="match status" value="1"/>
</dbReference>